<dbReference type="PROSITE" id="PS51257">
    <property type="entry name" value="PROKAR_LIPOPROTEIN"/>
    <property type="match status" value="1"/>
</dbReference>
<sequence length="129" mass="14809">MKKILTLALLAVFVLSCGSDDDPKEIVSSIVFYQPADITLPNCVIGYKKDSKFIKIKEMGDLYKDTYSEELWMSGNTVKELYLFSDYNSVVRFDTVFVIKENDRNTFEISDKTKLIPVTDKEDPAQYPQ</sequence>
<reference evidence="1 2" key="1">
    <citation type="submission" date="2020-08" db="EMBL/GenBank/DDBJ databases">
        <title>Genomic Encyclopedia of Type Strains, Phase IV (KMG-IV): sequencing the most valuable type-strain genomes for metagenomic binning, comparative biology and taxonomic classification.</title>
        <authorList>
            <person name="Goeker M."/>
        </authorList>
    </citation>
    <scope>NUCLEOTIDE SEQUENCE [LARGE SCALE GENOMIC DNA]</scope>
    <source>
        <strain evidence="1 2">DSM 104969</strain>
    </source>
</reference>
<comment type="caution">
    <text evidence="1">The sequence shown here is derived from an EMBL/GenBank/DDBJ whole genome shotgun (WGS) entry which is preliminary data.</text>
</comment>
<protein>
    <recommendedName>
        <fullName evidence="3">Lipoprotein</fullName>
    </recommendedName>
</protein>
<keyword evidence="2" id="KW-1185">Reference proteome</keyword>
<proteinExistence type="predicted"/>
<dbReference type="RefSeq" id="WP_183308003.1">
    <property type="nucleotide sequence ID" value="NZ_JACIEP010000011.1"/>
</dbReference>
<evidence type="ECO:0000313" key="1">
    <source>
        <dbReference type="EMBL" id="MBB4037142.1"/>
    </source>
</evidence>
<name>A0A840CXI7_9BACT</name>
<accession>A0A840CXI7</accession>
<dbReference type="AlphaFoldDB" id="A0A840CXI7"/>
<dbReference type="EMBL" id="JACIEP010000011">
    <property type="protein sequence ID" value="MBB4037142.1"/>
    <property type="molecule type" value="Genomic_DNA"/>
</dbReference>
<evidence type="ECO:0008006" key="3">
    <source>
        <dbReference type="Google" id="ProtNLM"/>
    </source>
</evidence>
<dbReference type="Proteomes" id="UP000555103">
    <property type="component" value="Unassembled WGS sequence"/>
</dbReference>
<evidence type="ECO:0000313" key="2">
    <source>
        <dbReference type="Proteomes" id="UP000555103"/>
    </source>
</evidence>
<gene>
    <name evidence="1" type="ORF">GGR21_003057</name>
</gene>
<organism evidence="1 2">
    <name type="scientific">Dysgonomonas hofstadii</name>
    <dbReference type="NCBI Taxonomy" id="637886"/>
    <lineage>
        <taxon>Bacteria</taxon>
        <taxon>Pseudomonadati</taxon>
        <taxon>Bacteroidota</taxon>
        <taxon>Bacteroidia</taxon>
        <taxon>Bacteroidales</taxon>
        <taxon>Dysgonomonadaceae</taxon>
        <taxon>Dysgonomonas</taxon>
    </lineage>
</organism>